<feature type="compositionally biased region" description="Gly residues" evidence="3">
    <location>
        <begin position="625"/>
        <end position="638"/>
    </location>
</feature>
<dbReference type="EMBL" id="CYUE01000002">
    <property type="protein sequence ID" value="CUK24530.1"/>
    <property type="molecule type" value="Genomic_DNA"/>
</dbReference>
<accession>A0A0P1ITZ8</accession>
<dbReference type="AlphaFoldDB" id="A0A0P1ITZ8"/>
<dbReference type="SUPFAM" id="SSF82171">
    <property type="entry name" value="DPP6 N-terminal domain-like"/>
    <property type="match status" value="1"/>
</dbReference>
<dbReference type="InterPro" id="IPR015943">
    <property type="entry name" value="WD40/YVTN_repeat-like_dom_sf"/>
</dbReference>
<dbReference type="GO" id="GO:0005576">
    <property type="term" value="C:extracellular region"/>
    <property type="evidence" value="ECO:0007669"/>
    <property type="project" value="UniProtKB-SubCell"/>
</dbReference>
<evidence type="ECO:0000256" key="3">
    <source>
        <dbReference type="SAM" id="MobiDB-lite"/>
    </source>
</evidence>
<keyword evidence="2" id="KW-0964">Secreted</keyword>
<organism evidence="4 5">
    <name type="scientific">Cognatishimia activa</name>
    <dbReference type="NCBI Taxonomy" id="1715691"/>
    <lineage>
        <taxon>Bacteria</taxon>
        <taxon>Pseudomonadati</taxon>
        <taxon>Pseudomonadota</taxon>
        <taxon>Alphaproteobacteria</taxon>
        <taxon>Rhodobacterales</taxon>
        <taxon>Paracoccaceae</taxon>
        <taxon>Cognatishimia</taxon>
    </lineage>
</organism>
<keyword evidence="5" id="KW-1185">Reference proteome</keyword>
<gene>
    <name evidence="4" type="primary">cya</name>
    <name evidence="4" type="ORF">TA5114_00315</name>
</gene>
<feature type="region of interest" description="Disordered" evidence="3">
    <location>
        <begin position="673"/>
        <end position="726"/>
    </location>
</feature>
<dbReference type="Gene3D" id="2.130.10.10">
    <property type="entry name" value="YVTN repeat-like/Quinoprotein amine dehydrogenase"/>
    <property type="match status" value="1"/>
</dbReference>
<dbReference type="SUPFAM" id="SSF51120">
    <property type="entry name" value="beta-Roll"/>
    <property type="match status" value="3"/>
</dbReference>
<dbReference type="InterPro" id="IPR001343">
    <property type="entry name" value="Hemolysn_Ca-bd"/>
</dbReference>
<dbReference type="Pfam" id="PF00353">
    <property type="entry name" value="HemolysinCabind"/>
    <property type="match status" value="10"/>
</dbReference>
<protein>
    <submittedName>
        <fullName evidence="4">Cyclolysin</fullName>
    </submittedName>
</protein>
<dbReference type="GO" id="GO:0005509">
    <property type="term" value="F:calcium ion binding"/>
    <property type="evidence" value="ECO:0007669"/>
    <property type="project" value="InterPro"/>
</dbReference>
<dbReference type="RefSeq" id="WP_058313533.1">
    <property type="nucleotide sequence ID" value="NZ_CYUE01000002.1"/>
</dbReference>
<dbReference type="Proteomes" id="UP000051184">
    <property type="component" value="Unassembled WGS sequence"/>
</dbReference>
<feature type="region of interest" description="Disordered" evidence="3">
    <location>
        <begin position="744"/>
        <end position="792"/>
    </location>
</feature>
<feature type="compositionally biased region" description="Gly residues" evidence="3">
    <location>
        <begin position="599"/>
        <end position="609"/>
    </location>
</feature>
<proteinExistence type="predicted"/>
<dbReference type="InterPro" id="IPR011049">
    <property type="entry name" value="Serralysin-like_metalloprot_C"/>
</dbReference>
<evidence type="ECO:0000313" key="4">
    <source>
        <dbReference type="EMBL" id="CUK24530.1"/>
    </source>
</evidence>
<dbReference type="STRING" id="1715691.TA5113_00377"/>
<feature type="compositionally biased region" description="Basic and acidic residues" evidence="3">
    <location>
        <begin position="685"/>
        <end position="700"/>
    </location>
</feature>
<sequence>MQLNHTHFISSRDERLDNNISGLEIVDLPSGKYVVTTSGAGGGIRSYRIDPSDGRLYDVDQEYFASALSLTDISGLSVMEVDGQTYAIAGSSDGSLVAYSLAPDGTLSDATPISGIESETTDLSALASFDLNGSTALYIADAGTSQLNAYISESGTPFAVVNAGIPIVGDAQLQTVEVNGQPYVLLLDQSSRGIQSLRIDTNSGALTPVDSLGSAQGVGIQSPKALQTTAAFGETWVFAGGADSSSITVMRLTESGVLEPSDHIVDTLQTRFGTLQDIAVAQSGDRVFIVAGGGDDGLSLFTLLPNGQLLHLQSIAQEEGLGLTDLREINATLNDDQIDVFATGEDGGITQFTLELADIGAQLVASEFAADTLTGGTGNDVLISQGADTRMTGGAGQDWFVVGYGAQDTIITDFDPASDYLDLSDFPMLRSPTQLSVETIGGGIRLTYRDATITVFSHNGAGLTLDDLFGPSFWWPDRFAITLPDGLYLEGSNEGDSMIGASRADTLHGADGNDTLSGLQGADHIRGEADSDLIFGNNGNDHLDGGGGDDTAWGGEGDDTVIGGDGNDTLGGSFGNDVLMGDAGADEMWADQGQDSLHGGAGNDTVGGGSEDDVLNGDAGNDQAWGGGGDDIVHGGLGHDTLGGREGNDTLSGGAGNDEMWANAGDDLLWGGTGGDVLGGSDGDDTLHGEAGDDDLRAGNDNDSLLGGDGNDTMDGSSGNDRAFGGDDNDLIYGGFGDDYLEGNDGNDQVWGGTGNDRVFGGEGDDTLGGHEGDDTLEGEGGHDQIWANAGDDIVRGGNGNDLIGGSQGNDSLYGEAGNDTLLGSNGQDQIWAGTGSDQITGGANADTFHFYVDEDSARITDFEDYDRIHIHETGLSYAQIDISQSGDDVFIAFQGTEITLENMSLSDIGAEHFVFG</sequence>
<feature type="region of interest" description="Disordered" evidence="3">
    <location>
        <begin position="592"/>
        <end position="659"/>
    </location>
</feature>
<comment type="subcellular location">
    <subcellularLocation>
        <location evidence="1">Secreted</location>
    </subcellularLocation>
</comment>
<dbReference type="PRINTS" id="PR00313">
    <property type="entry name" value="CABNDNGRPT"/>
</dbReference>
<evidence type="ECO:0000313" key="5">
    <source>
        <dbReference type="Proteomes" id="UP000051184"/>
    </source>
</evidence>
<name>A0A0P1ITZ8_9RHOB</name>
<dbReference type="PANTHER" id="PTHR38340">
    <property type="entry name" value="S-LAYER PROTEIN"/>
    <property type="match status" value="1"/>
</dbReference>
<reference evidence="5" key="1">
    <citation type="submission" date="2015-09" db="EMBL/GenBank/DDBJ databases">
        <authorList>
            <person name="Rodrigo-Torres Lidia"/>
            <person name="Arahal R.David."/>
        </authorList>
    </citation>
    <scope>NUCLEOTIDE SEQUENCE [LARGE SCALE GENOMIC DNA]</scope>
    <source>
        <strain evidence="5">CECT 5114</strain>
    </source>
</reference>
<evidence type="ECO:0000256" key="1">
    <source>
        <dbReference type="ARBA" id="ARBA00004613"/>
    </source>
</evidence>
<evidence type="ECO:0000256" key="2">
    <source>
        <dbReference type="ARBA" id="ARBA00022525"/>
    </source>
</evidence>
<dbReference type="InterPro" id="IPR050557">
    <property type="entry name" value="RTX_toxin/Mannuronan_C5-epim"/>
</dbReference>
<dbReference type="Gene3D" id="2.150.10.10">
    <property type="entry name" value="Serralysin-like metalloprotease, C-terminal"/>
    <property type="match status" value="5"/>
</dbReference>
<dbReference type="OrthoDB" id="9342475at2"/>
<dbReference type="PANTHER" id="PTHR38340:SF1">
    <property type="entry name" value="S-LAYER PROTEIN"/>
    <property type="match status" value="1"/>
</dbReference>